<organism evidence="1 2">
    <name type="scientific">Helianthus annuus</name>
    <name type="common">Common sunflower</name>
    <dbReference type="NCBI Taxonomy" id="4232"/>
    <lineage>
        <taxon>Eukaryota</taxon>
        <taxon>Viridiplantae</taxon>
        <taxon>Streptophyta</taxon>
        <taxon>Embryophyta</taxon>
        <taxon>Tracheophyta</taxon>
        <taxon>Spermatophyta</taxon>
        <taxon>Magnoliopsida</taxon>
        <taxon>eudicotyledons</taxon>
        <taxon>Gunneridae</taxon>
        <taxon>Pentapetalae</taxon>
        <taxon>asterids</taxon>
        <taxon>campanulids</taxon>
        <taxon>Asterales</taxon>
        <taxon>Asteraceae</taxon>
        <taxon>Asteroideae</taxon>
        <taxon>Heliantheae alliance</taxon>
        <taxon>Heliantheae</taxon>
        <taxon>Helianthus</taxon>
    </lineage>
</organism>
<reference evidence="1" key="2">
    <citation type="submission" date="2020-06" db="EMBL/GenBank/DDBJ databases">
        <title>Helianthus annuus Genome sequencing and assembly Release 2.</title>
        <authorList>
            <person name="Gouzy J."/>
            <person name="Langlade N."/>
            <person name="Munos S."/>
        </authorList>
    </citation>
    <scope>NUCLEOTIDE SEQUENCE</scope>
    <source>
        <tissue evidence="1">Leaves</tissue>
    </source>
</reference>
<keyword evidence="2" id="KW-1185">Reference proteome</keyword>
<dbReference type="Gramene" id="mRNA:HanXRQr2_Chr17g0811381">
    <property type="protein sequence ID" value="CDS:HanXRQr2_Chr17g0811381.1"/>
    <property type="gene ID" value="HanXRQr2_Chr17g0811381"/>
</dbReference>
<accession>A0A9K3GUZ6</accession>
<dbReference type="AlphaFoldDB" id="A0A9K3GUZ6"/>
<dbReference type="EMBL" id="MNCJ02000332">
    <property type="protein sequence ID" value="KAF5756161.1"/>
    <property type="molecule type" value="Genomic_DNA"/>
</dbReference>
<sequence>MLGWVNMSWVVLIYFYKNVLKIINVITDCWAEPQDRPSCEEILTRLLDCDYTLS</sequence>
<protein>
    <submittedName>
        <fullName evidence="1">Uncharacterized protein</fullName>
    </submittedName>
</protein>
<proteinExistence type="predicted"/>
<comment type="caution">
    <text evidence="1">The sequence shown here is derived from an EMBL/GenBank/DDBJ whole genome shotgun (WGS) entry which is preliminary data.</text>
</comment>
<name>A0A9K3GUZ6_HELAN</name>
<dbReference type="Proteomes" id="UP000215914">
    <property type="component" value="Unassembled WGS sequence"/>
</dbReference>
<gene>
    <name evidence="1" type="ORF">HanXRQr2_Chr17g0811381</name>
</gene>
<evidence type="ECO:0000313" key="2">
    <source>
        <dbReference type="Proteomes" id="UP000215914"/>
    </source>
</evidence>
<reference evidence="1" key="1">
    <citation type="journal article" date="2017" name="Nature">
        <title>The sunflower genome provides insights into oil metabolism, flowering and Asterid evolution.</title>
        <authorList>
            <person name="Badouin H."/>
            <person name="Gouzy J."/>
            <person name="Grassa C.J."/>
            <person name="Murat F."/>
            <person name="Staton S.E."/>
            <person name="Cottret L."/>
            <person name="Lelandais-Briere C."/>
            <person name="Owens G.L."/>
            <person name="Carrere S."/>
            <person name="Mayjonade B."/>
            <person name="Legrand L."/>
            <person name="Gill N."/>
            <person name="Kane N.C."/>
            <person name="Bowers J.E."/>
            <person name="Hubner S."/>
            <person name="Bellec A."/>
            <person name="Berard A."/>
            <person name="Berges H."/>
            <person name="Blanchet N."/>
            <person name="Boniface M.C."/>
            <person name="Brunel D."/>
            <person name="Catrice O."/>
            <person name="Chaidir N."/>
            <person name="Claudel C."/>
            <person name="Donnadieu C."/>
            <person name="Faraut T."/>
            <person name="Fievet G."/>
            <person name="Helmstetter N."/>
            <person name="King M."/>
            <person name="Knapp S.J."/>
            <person name="Lai Z."/>
            <person name="Le Paslier M.C."/>
            <person name="Lippi Y."/>
            <person name="Lorenzon L."/>
            <person name="Mandel J.R."/>
            <person name="Marage G."/>
            <person name="Marchand G."/>
            <person name="Marquand E."/>
            <person name="Bret-Mestries E."/>
            <person name="Morien E."/>
            <person name="Nambeesan S."/>
            <person name="Nguyen T."/>
            <person name="Pegot-Espagnet P."/>
            <person name="Pouilly N."/>
            <person name="Raftis F."/>
            <person name="Sallet E."/>
            <person name="Schiex T."/>
            <person name="Thomas J."/>
            <person name="Vandecasteele C."/>
            <person name="Vares D."/>
            <person name="Vear F."/>
            <person name="Vautrin S."/>
            <person name="Crespi M."/>
            <person name="Mangin B."/>
            <person name="Burke J.M."/>
            <person name="Salse J."/>
            <person name="Munos S."/>
            <person name="Vincourt P."/>
            <person name="Rieseberg L.H."/>
            <person name="Langlade N.B."/>
        </authorList>
    </citation>
    <scope>NUCLEOTIDE SEQUENCE</scope>
    <source>
        <tissue evidence="1">Leaves</tissue>
    </source>
</reference>
<evidence type="ECO:0000313" key="1">
    <source>
        <dbReference type="EMBL" id="KAF5756161.1"/>
    </source>
</evidence>